<evidence type="ECO:0000256" key="1">
    <source>
        <dbReference type="ARBA" id="ARBA00010062"/>
    </source>
</evidence>
<dbReference type="InterPro" id="IPR028081">
    <property type="entry name" value="Leu-bd"/>
</dbReference>
<dbReference type="Proteomes" id="UP000057737">
    <property type="component" value="Unassembled WGS sequence"/>
</dbReference>
<evidence type="ECO:0000256" key="2">
    <source>
        <dbReference type="ARBA" id="ARBA00022448"/>
    </source>
</evidence>
<dbReference type="InterPro" id="IPR000709">
    <property type="entry name" value="Leu_Ile_Val-bd"/>
</dbReference>
<dbReference type="Pfam" id="PF13458">
    <property type="entry name" value="Peripla_BP_6"/>
    <property type="match status" value="1"/>
</dbReference>
<feature type="signal peptide" evidence="5">
    <location>
        <begin position="1"/>
        <end position="25"/>
    </location>
</feature>
<evidence type="ECO:0000313" key="8">
    <source>
        <dbReference type="Proteomes" id="UP000057737"/>
    </source>
</evidence>
<reference evidence="7 8" key="1">
    <citation type="submission" date="2015-11" db="EMBL/GenBank/DDBJ databases">
        <title>Draft Genome Sequence of the Strain BR 10303 (Bradyrhizobium sp.) isolated from nodules of Centrolobium paraense.</title>
        <authorList>
            <person name="Zelli J.E."/>
            <person name="Simoes-Araujo J.L."/>
            <person name="Barauna A.C."/>
            <person name="Silva K."/>
        </authorList>
    </citation>
    <scope>NUCLEOTIDE SEQUENCE [LARGE SCALE GENOMIC DNA]</scope>
    <source>
        <strain evidence="7 8">BR 10303</strain>
    </source>
</reference>
<evidence type="ECO:0000256" key="5">
    <source>
        <dbReference type="SAM" id="SignalP"/>
    </source>
</evidence>
<comment type="caution">
    <text evidence="7">The sequence shown here is derived from an EMBL/GenBank/DDBJ whole genome shotgun (WGS) entry which is preliminary data.</text>
</comment>
<comment type="similarity">
    <text evidence="1">Belongs to the leucine-binding protein family.</text>
</comment>
<evidence type="ECO:0000256" key="3">
    <source>
        <dbReference type="ARBA" id="ARBA00022729"/>
    </source>
</evidence>
<dbReference type="PANTHER" id="PTHR30483">
    <property type="entry name" value="LEUCINE-SPECIFIC-BINDING PROTEIN"/>
    <property type="match status" value="1"/>
</dbReference>
<evidence type="ECO:0000313" key="7">
    <source>
        <dbReference type="EMBL" id="KWV58216.1"/>
    </source>
</evidence>
<dbReference type="SUPFAM" id="SSF53822">
    <property type="entry name" value="Periplasmic binding protein-like I"/>
    <property type="match status" value="1"/>
</dbReference>
<keyword evidence="3 5" id="KW-0732">Signal</keyword>
<dbReference type="AlphaFoldDB" id="A0A109K032"/>
<name>A0A109K032_9BRAD</name>
<dbReference type="EMBL" id="LNCU01000039">
    <property type="protein sequence ID" value="KWV58216.1"/>
    <property type="molecule type" value="Genomic_DNA"/>
</dbReference>
<dbReference type="OrthoDB" id="9783240at2"/>
<keyword evidence="8" id="KW-1185">Reference proteome</keyword>
<evidence type="ECO:0000259" key="6">
    <source>
        <dbReference type="Pfam" id="PF13458"/>
    </source>
</evidence>
<sequence length="411" mass="44877">MTVKFSSLWLSLAFAGLIATNSAHAEGKISKIGVIAPLAGGSAADGSEMVDGAKLAVDEINATGGVAGYKLQVVVGDTQSMSVESVTSAVQRLTNDPDLNAVITGYADYSNFEIEMMAEQDMPYLLYASTDSTRAIIAPHPDKFPTVWSLNASYDAYKTAMIPVLHSLEKSGKLKLQNKKVALISTDNPYSKSIMNGLKKSFEEDGWTVTSADLLPTGEISDWRTFLVKVRQDNPAVVINTDPRADNAAKFLTQFLEQPTNSLVFIQYAPHIPEFLKLTGEKATGVIYNLIGGTLPKSPRTAEINTKFHAKFGYEPGSSGPAVYEEVMLYADALKKVGDPKKRLAIGKAIGEINKLTAQGRLSFDPKTHLAVQSDDDFPIQFYQVWDGKRVLFSPQQHADGEFRMPPWMKQ</sequence>
<accession>A0A109K032</accession>
<dbReference type="InterPro" id="IPR028082">
    <property type="entry name" value="Peripla_BP_I"/>
</dbReference>
<organism evidence="7 8">
    <name type="scientific">Bradyrhizobium macuxiense</name>
    <dbReference type="NCBI Taxonomy" id="1755647"/>
    <lineage>
        <taxon>Bacteria</taxon>
        <taxon>Pseudomonadati</taxon>
        <taxon>Pseudomonadota</taxon>
        <taxon>Alphaproteobacteria</taxon>
        <taxon>Hyphomicrobiales</taxon>
        <taxon>Nitrobacteraceae</taxon>
        <taxon>Bradyrhizobium</taxon>
    </lineage>
</organism>
<dbReference type="PANTHER" id="PTHR30483:SF6">
    <property type="entry name" value="PERIPLASMIC BINDING PROTEIN OF ABC TRANSPORTER FOR NATURAL AMINO ACIDS"/>
    <property type="match status" value="1"/>
</dbReference>
<dbReference type="PRINTS" id="PR00337">
    <property type="entry name" value="LEUILEVALBP"/>
</dbReference>
<dbReference type="GO" id="GO:0006865">
    <property type="term" value="P:amino acid transport"/>
    <property type="evidence" value="ECO:0007669"/>
    <property type="project" value="UniProtKB-KW"/>
</dbReference>
<feature type="domain" description="Leucine-binding protein" evidence="6">
    <location>
        <begin position="31"/>
        <end position="373"/>
    </location>
</feature>
<dbReference type="InterPro" id="IPR051010">
    <property type="entry name" value="BCAA_transport"/>
</dbReference>
<dbReference type="Gene3D" id="3.40.50.2300">
    <property type="match status" value="2"/>
</dbReference>
<keyword evidence="4" id="KW-0029">Amino-acid transport</keyword>
<keyword evidence="2" id="KW-0813">Transport</keyword>
<feature type="chain" id="PRO_5007137354" evidence="5">
    <location>
        <begin position="26"/>
        <end position="411"/>
    </location>
</feature>
<dbReference type="RefSeq" id="WP_066503954.1">
    <property type="nucleotide sequence ID" value="NZ_LNCU01000039.1"/>
</dbReference>
<proteinExistence type="inferred from homology"/>
<gene>
    <name evidence="7" type="ORF">AS156_36060</name>
</gene>
<evidence type="ECO:0000256" key="4">
    <source>
        <dbReference type="ARBA" id="ARBA00022970"/>
    </source>
</evidence>
<protein>
    <submittedName>
        <fullName evidence="7">ABC transporter substrate-binding protein</fullName>
    </submittedName>
</protein>